<keyword evidence="10" id="KW-1185">Reference proteome</keyword>
<reference evidence="9" key="1">
    <citation type="submission" date="2023-10" db="EMBL/GenBank/DDBJ databases">
        <title>Genome assembly of Pristionchus species.</title>
        <authorList>
            <person name="Yoshida K."/>
            <person name="Sommer R.J."/>
        </authorList>
    </citation>
    <scope>NUCLEOTIDE SEQUENCE</scope>
    <source>
        <strain evidence="9">RS0144</strain>
    </source>
</reference>
<keyword evidence="1" id="KW-0645">Protease</keyword>
<dbReference type="AlphaFoldDB" id="A0AAV5TF98"/>
<dbReference type="FunFam" id="1.10.246.130:FF:000005">
    <property type="entry name" value="Gamma-glutamyltranspeptidase 1, putative"/>
    <property type="match status" value="1"/>
</dbReference>
<dbReference type="PANTHER" id="PTHR11686:SF17">
    <property type="entry name" value="GAMMA-GLUTAMYLTRANSPEPTIDASE 1"/>
    <property type="match status" value="1"/>
</dbReference>
<dbReference type="Gene3D" id="1.10.246.130">
    <property type="match status" value="1"/>
</dbReference>
<feature type="binding site" evidence="7">
    <location>
        <position position="511"/>
    </location>
    <ligand>
        <name>L-glutamate</name>
        <dbReference type="ChEBI" id="CHEBI:29985"/>
    </ligand>
</feature>
<name>A0AAV5TF98_9BILA</name>
<evidence type="ECO:0000256" key="3">
    <source>
        <dbReference type="ARBA" id="ARBA00022801"/>
    </source>
</evidence>
<dbReference type="InterPro" id="IPR000101">
    <property type="entry name" value="GGT_peptidase"/>
</dbReference>
<feature type="binding site" evidence="7">
    <location>
        <begin position="487"/>
        <end position="488"/>
    </location>
    <ligand>
        <name>L-glutamate</name>
        <dbReference type="ChEBI" id="CHEBI:29985"/>
    </ligand>
</feature>
<dbReference type="GO" id="GO:0036374">
    <property type="term" value="F:glutathione hydrolase activity"/>
    <property type="evidence" value="ECO:0007669"/>
    <property type="project" value="InterPro"/>
</dbReference>
<evidence type="ECO:0000256" key="8">
    <source>
        <dbReference type="SAM" id="Phobius"/>
    </source>
</evidence>
<feature type="binding site" evidence="7">
    <location>
        <position position="459"/>
    </location>
    <ligand>
        <name>L-glutamate</name>
        <dbReference type="ChEBI" id="CHEBI:29985"/>
    </ligand>
</feature>
<dbReference type="InterPro" id="IPR043138">
    <property type="entry name" value="GGT_lsub"/>
</dbReference>
<evidence type="ECO:0000256" key="4">
    <source>
        <dbReference type="ARBA" id="ARBA00023180"/>
    </source>
</evidence>
<comment type="caution">
    <text evidence="9">The sequence shown here is derived from an EMBL/GenBank/DDBJ whole genome shotgun (WGS) entry which is preliminary data.</text>
</comment>
<evidence type="ECO:0000256" key="5">
    <source>
        <dbReference type="ARBA" id="ARBA00023315"/>
    </source>
</evidence>
<dbReference type="InterPro" id="IPR029055">
    <property type="entry name" value="Ntn_hydrolases_N"/>
</dbReference>
<dbReference type="GO" id="GO:0006751">
    <property type="term" value="P:glutathione catabolic process"/>
    <property type="evidence" value="ECO:0007669"/>
    <property type="project" value="InterPro"/>
</dbReference>
<dbReference type="InterPro" id="IPR043137">
    <property type="entry name" value="GGT_ssub_C"/>
</dbReference>
<feature type="transmembrane region" description="Helical" evidence="8">
    <location>
        <begin position="29"/>
        <end position="47"/>
    </location>
</feature>
<sequence>MAANPAAELLLRPAEQKLHTRCLLTTGKIIGAGVFSALVVFVVHAVMKSQEKTFDWSSPFISTVGSFDRFAITTDHTLCAHAGKSVITAGGNAVEAAVAAMFCLGATNPQSSGLGGGFLMTVYNATTGRCAAIDAREVAPKLANQTMFVNNSDASVRGFLAIGVPSELAGYWEVYRRFGSGAVKWSQLVKPTIDILEDGLPVSDYLGQVMKDFEGLFRRTPSLKLWINPSTNETYKEGEKMPRARLLKTLKKIAAASNPVQLFYHREFAEIIDKEVKANGGILRKEDLAAYRVRVHDSPPVAHLKNGLAICGGPPPSGFVVTQLIVNLMSHLYPNSTSNALKNDAKVYHHLIESRKFAYALRSLLGDPSFVPSAGQLAKRMLTPEFLASTLEKITDHSHKTAYYGGDNKAVPADFGTSSVSVLDGDGNGVAATTTINRRFGAVVESEELGIVWNDEMDDFSTPGKTNGYGLAPSETNFIAPGKRPMSSMSPLIVYDEKTKKIRMVAGASGGSRIISAVAKTVTRRLVFGETLQEAIDAPGLHNQITPDITQADKHFPGDLKTILQTQFGQQFKNTSSYAGVIQAIHANPGGKIEACGDARRKTDQTPAGL</sequence>
<keyword evidence="8" id="KW-0472">Membrane</keyword>
<evidence type="ECO:0000256" key="6">
    <source>
        <dbReference type="PIRSR" id="PIRSR600101-1"/>
    </source>
</evidence>
<organism evidence="9 10">
    <name type="scientific">Pristionchus entomophagus</name>
    <dbReference type="NCBI Taxonomy" id="358040"/>
    <lineage>
        <taxon>Eukaryota</taxon>
        <taxon>Metazoa</taxon>
        <taxon>Ecdysozoa</taxon>
        <taxon>Nematoda</taxon>
        <taxon>Chromadorea</taxon>
        <taxon>Rhabditida</taxon>
        <taxon>Rhabditina</taxon>
        <taxon>Diplogasteromorpha</taxon>
        <taxon>Diplogasteroidea</taxon>
        <taxon>Neodiplogasteridae</taxon>
        <taxon>Pristionchus</taxon>
    </lineage>
</organism>
<evidence type="ECO:0008006" key="11">
    <source>
        <dbReference type="Google" id="ProtNLM"/>
    </source>
</evidence>
<dbReference type="FunFam" id="3.60.20.40:FF:000006">
    <property type="entry name" value="Protein CBG05566"/>
    <property type="match status" value="1"/>
</dbReference>
<keyword evidence="4" id="KW-0325">Glycoprotein</keyword>
<dbReference type="Pfam" id="PF01019">
    <property type="entry name" value="G_glu_transpept"/>
    <property type="match status" value="1"/>
</dbReference>
<evidence type="ECO:0000313" key="9">
    <source>
        <dbReference type="EMBL" id="GMS93437.1"/>
    </source>
</evidence>
<dbReference type="PANTHER" id="PTHR11686">
    <property type="entry name" value="GAMMA GLUTAMYL TRANSPEPTIDASE"/>
    <property type="match status" value="1"/>
</dbReference>
<keyword evidence="2" id="KW-0808">Transferase</keyword>
<protein>
    <recommendedName>
        <fullName evidence="11">Gamma-glutamyltranspeptidase</fullName>
    </recommendedName>
</protein>
<dbReference type="GO" id="GO:0005886">
    <property type="term" value="C:plasma membrane"/>
    <property type="evidence" value="ECO:0007669"/>
    <property type="project" value="TreeGrafter"/>
</dbReference>
<dbReference type="GO" id="GO:0006508">
    <property type="term" value="P:proteolysis"/>
    <property type="evidence" value="ECO:0007669"/>
    <property type="project" value="UniProtKB-KW"/>
</dbReference>
<dbReference type="PRINTS" id="PR01210">
    <property type="entry name" value="GGTRANSPTASE"/>
</dbReference>
<feature type="binding site" evidence="7">
    <location>
        <begin position="435"/>
        <end position="437"/>
    </location>
    <ligand>
        <name>L-glutamate</name>
        <dbReference type="ChEBI" id="CHEBI:29985"/>
    </ligand>
</feature>
<dbReference type="Gene3D" id="3.60.20.40">
    <property type="match status" value="1"/>
</dbReference>
<keyword evidence="8" id="KW-0812">Transmembrane</keyword>
<dbReference type="EMBL" id="BTSX01000004">
    <property type="protein sequence ID" value="GMS93437.1"/>
    <property type="molecule type" value="Genomic_DNA"/>
</dbReference>
<keyword evidence="5" id="KW-0012">Acyltransferase</keyword>
<proteinExistence type="predicted"/>
<dbReference type="GO" id="GO:0016746">
    <property type="term" value="F:acyltransferase activity"/>
    <property type="evidence" value="ECO:0007669"/>
    <property type="project" value="UniProtKB-KW"/>
</dbReference>
<feature type="binding site" evidence="7">
    <location>
        <position position="136"/>
    </location>
    <ligand>
        <name>L-glutamate</name>
        <dbReference type="ChEBI" id="CHEBI:29985"/>
    </ligand>
</feature>
<evidence type="ECO:0000313" key="10">
    <source>
        <dbReference type="Proteomes" id="UP001432027"/>
    </source>
</evidence>
<evidence type="ECO:0000256" key="2">
    <source>
        <dbReference type="ARBA" id="ARBA00022679"/>
    </source>
</evidence>
<evidence type="ECO:0000256" key="1">
    <source>
        <dbReference type="ARBA" id="ARBA00022670"/>
    </source>
</evidence>
<dbReference type="Proteomes" id="UP001432027">
    <property type="component" value="Unassembled WGS sequence"/>
</dbReference>
<evidence type="ECO:0000256" key="7">
    <source>
        <dbReference type="PIRSR" id="PIRSR600101-2"/>
    </source>
</evidence>
<feature type="active site" description="Nucleophile" evidence="6">
    <location>
        <position position="417"/>
    </location>
</feature>
<accession>A0AAV5TF98</accession>
<keyword evidence="8" id="KW-1133">Transmembrane helix</keyword>
<keyword evidence="3" id="KW-0378">Hydrolase</keyword>
<gene>
    <name evidence="9" type="ORF">PENTCL1PPCAC_15612</name>
</gene>
<dbReference type="SUPFAM" id="SSF56235">
    <property type="entry name" value="N-terminal nucleophile aminohydrolases (Ntn hydrolases)"/>
    <property type="match status" value="1"/>
</dbReference>